<organism evidence="7 8">
    <name type="scientific">Anditalea andensis</name>
    <dbReference type="NCBI Taxonomy" id="1048983"/>
    <lineage>
        <taxon>Bacteria</taxon>
        <taxon>Pseudomonadati</taxon>
        <taxon>Bacteroidota</taxon>
        <taxon>Cytophagia</taxon>
        <taxon>Cytophagales</taxon>
        <taxon>Cytophagaceae</taxon>
        <taxon>Anditalea</taxon>
    </lineage>
</organism>
<dbReference type="Pfam" id="PF00082">
    <property type="entry name" value="Peptidase_S8"/>
    <property type="match status" value="1"/>
</dbReference>
<dbReference type="GO" id="GO:0006508">
    <property type="term" value="P:proteolysis"/>
    <property type="evidence" value="ECO:0007669"/>
    <property type="project" value="UniProtKB-KW"/>
</dbReference>
<dbReference type="InterPro" id="IPR022398">
    <property type="entry name" value="Peptidase_S8_His-AS"/>
</dbReference>
<dbReference type="EMBL" id="JMIH01000001">
    <property type="protein sequence ID" value="KEO75937.1"/>
    <property type="molecule type" value="Genomic_DNA"/>
</dbReference>
<dbReference type="Gene3D" id="3.40.50.200">
    <property type="entry name" value="Peptidase S8/S53 domain"/>
    <property type="match status" value="1"/>
</dbReference>
<keyword evidence="8" id="KW-1185">Reference proteome</keyword>
<gene>
    <name evidence="7" type="ORF">EL17_00035</name>
</gene>
<dbReference type="GO" id="GO:0004252">
    <property type="term" value="F:serine-type endopeptidase activity"/>
    <property type="evidence" value="ECO:0007669"/>
    <property type="project" value="UniProtKB-UniRule"/>
</dbReference>
<comment type="similarity">
    <text evidence="1 5">Belongs to the peptidase S8 family.</text>
</comment>
<comment type="caution">
    <text evidence="7">The sequence shown here is derived from an EMBL/GenBank/DDBJ whole genome shotgun (WGS) entry which is preliminary data.</text>
</comment>
<evidence type="ECO:0000256" key="3">
    <source>
        <dbReference type="ARBA" id="ARBA00022801"/>
    </source>
</evidence>
<dbReference type="PANTHER" id="PTHR43806:SF11">
    <property type="entry name" value="CEREVISIN-RELATED"/>
    <property type="match status" value="1"/>
</dbReference>
<evidence type="ECO:0000259" key="6">
    <source>
        <dbReference type="Pfam" id="PF00082"/>
    </source>
</evidence>
<dbReference type="PANTHER" id="PTHR43806">
    <property type="entry name" value="PEPTIDASE S8"/>
    <property type="match status" value="1"/>
</dbReference>
<dbReference type="InterPro" id="IPR036852">
    <property type="entry name" value="Peptidase_S8/S53_dom_sf"/>
</dbReference>
<dbReference type="InterPro" id="IPR050131">
    <property type="entry name" value="Peptidase_S8_subtilisin-like"/>
</dbReference>
<keyword evidence="4 5" id="KW-0720">Serine protease</keyword>
<name>A0A074LPR5_9BACT</name>
<reference evidence="7 8" key="1">
    <citation type="submission" date="2014-04" db="EMBL/GenBank/DDBJ databases">
        <title>Characterization and application of a salt tolerant electro-active bacterium.</title>
        <authorList>
            <person name="Yang L."/>
            <person name="Wei S."/>
            <person name="Tay Q.X.M."/>
        </authorList>
    </citation>
    <scope>NUCLEOTIDE SEQUENCE [LARGE SCALE GENOMIC DNA]</scope>
    <source>
        <strain evidence="7 8">LY1</strain>
    </source>
</reference>
<dbReference type="RefSeq" id="WP_164674874.1">
    <property type="nucleotide sequence ID" value="NZ_JMIH01000001.1"/>
</dbReference>
<dbReference type="PROSITE" id="PS00138">
    <property type="entry name" value="SUBTILASE_SER"/>
    <property type="match status" value="1"/>
</dbReference>
<dbReference type="Proteomes" id="UP000027821">
    <property type="component" value="Unassembled WGS sequence"/>
</dbReference>
<feature type="active site" description="Charge relay system" evidence="5">
    <location>
        <position position="249"/>
    </location>
</feature>
<dbReference type="PRINTS" id="PR00723">
    <property type="entry name" value="SUBTILISIN"/>
</dbReference>
<evidence type="ECO:0000256" key="4">
    <source>
        <dbReference type="ARBA" id="ARBA00022825"/>
    </source>
</evidence>
<dbReference type="PROSITE" id="PS00137">
    <property type="entry name" value="SUBTILASE_HIS"/>
    <property type="match status" value="1"/>
</dbReference>
<feature type="active site" description="Charge relay system" evidence="5">
    <location>
        <position position="51"/>
    </location>
</feature>
<feature type="domain" description="Peptidase S8/S53" evidence="6">
    <location>
        <begin position="42"/>
        <end position="293"/>
    </location>
</feature>
<evidence type="ECO:0000256" key="2">
    <source>
        <dbReference type="ARBA" id="ARBA00022670"/>
    </source>
</evidence>
<dbReference type="eggNOG" id="COG1404">
    <property type="taxonomic scope" value="Bacteria"/>
</dbReference>
<dbReference type="STRING" id="1048983.EL17_00035"/>
<evidence type="ECO:0000313" key="8">
    <source>
        <dbReference type="Proteomes" id="UP000027821"/>
    </source>
</evidence>
<keyword evidence="2 5" id="KW-0645">Protease</keyword>
<evidence type="ECO:0000256" key="5">
    <source>
        <dbReference type="PROSITE-ProRule" id="PRU01240"/>
    </source>
</evidence>
<evidence type="ECO:0000256" key="1">
    <source>
        <dbReference type="ARBA" id="ARBA00011073"/>
    </source>
</evidence>
<sequence length="509" mass="53986">MQPPNFFREIKSSQFTPDDVLYGDQWNLPNIGMPNAWTTSRGNGIRIAIMDVATNLNHPDLAPNIVPGFDPTGQPIGFDTHGTQVAGVAGARGNNTIGIAGVAFEASIIPVRMGFTPFPNSNILGTTDAWVIECFNRCRDQNQLNADIINCSFSLGSPSSAVTNAINSAVSNGRNGRGCVVCAATGNNNLNSVSYPANLPSVIGVGATDQNGHRAPFSNWGNGINISAPGMNILTTNPPNGYIFENGTSLASPAVAGVAALLLTIIPNASPSTILSRMTSSAARTGGYNYQNGWSPQLGAGRVNAASVISSALSYFRIQGQSYLCSGQQTYFIPDANNVTWSAGTGITISPNTGVATSQVSNDGFISTIFASINTGFLTINESRNIIIGAYHNEFFANGYASSGWFSWASMYMPLFFSYNVSDLSNRIQFGYAPMIGRTTGNPWQTGQPIWPVGGVSGIQIISQPQGWTNVQILGDEIRFSNGDPEGLLEVRLFTSCGSTTVILSIRRQ</sequence>
<dbReference type="InterPro" id="IPR015500">
    <property type="entry name" value="Peptidase_S8_subtilisin-rel"/>
</dbReference>
<dbReference type="AlphaFoldDB" id="A0A074LPR5"/>
<keyword evidence="3 5" id="KW-0378">Hydrolase</keyword>
<dbReference type="PROSITE" id="PS51892">
    <property type="entry name" value="SUBTILASE"/>
    <property type="match status" value="1"/>
</dbReference>
<accession>A0A074LPR5</accession>
<feature type="active site" description="Charge relay system" evidence="5">
    <location>
        <position position="81"/>
    </location>
</feature>
<proteinExistence type="inferred from homology"/>
<dbReference type="InterPro" id="IPR023828">
    <property type="entry name" value="Peptidase_S8_Ser-AS"/>
</dbReference>
<dbReference type="InterPro" id="IPR000209">
    <property type="entry name" value="Peptidase_S8/S53_dom"/>
</dbReference>
<evidence type="ECO:0000313" key="7">
    <source>
        <dbReference type="EMBL" id="KEO75937.1"/>
    </source>
</evidence>
<protein>
    <recommendedName>
        <fullName evidence="6">Peptidase S8/S53 domain-containing protein</fullName>
    </recommendedName>
</protein>
<dbReference type="SUPFAM" id="SSF52743">
    <property type="entry name" value="Subtilisin-like"/>
    <property type="match status" value="1"/>
</dbReference>